<keyword evidence="1" id="KW-0812">Transmembrane</keyword>
<keyword evidence="1" id="KW-0472">Membrane</keyword>
<evidence type="ECO:0000259" key="2">
    <source>
        <dbReference type="Pfam" id="PF00487"/>
    </source>
</evidence>
<keyword evidence="1" id="KW-1133">Transmembrane helix</keyword>
<dbReference type="Pfam" id="PF00487">
    <property type="entry name" value="FA_desaturase"/>
    <property type="match status" value="1"/>
</dbReference>
<keyword evidence="4" id="KW-1185">Reference proteome</keyword>
<gene>
    <name evidence="3" type="ORF">Y5S_02370</name>
</gene>
<feature type="transmembrane region" description="Helical" evidence="1">
    <location>
        <begin position="41"/>
        <end position="60"/>
    </location>
</feature>
<protein>
    <submittedName>
        <fullName evidence="3">Fatty acid desaturase</fullName>
    </submittedName>
</protein>
<feature type="transmembrane region" description="Helical" evidence="1">
    <location>
        <begin position="175"/>
        <end position="194"/>
    </location>
</feature>
<reference evidence="3 4" key="1">
    <citation type="submission" date="2012-09" db="EMBL/GenBank/DDBJ databases">
        <title>Genome Sequence of alkane-degrading Bacterium Alcanivorax sp. 19-m-6.</title>
        <authorList>
            <person name="Lai Q."/>
            <person name="Shao Z."/>
        </authorList>
    </citation>
    <scope>NUCLEOTIDE SEQUENCE [LARGE SCALE GENOMIC DNA]</scope>
    <source>
        <strain evidence="3 4">19-m-6</strain>
    </source>
</reference>
<proteinExistence type="predicted"/>
<feature type="domain" description="Fatty acid desaturase" evidence="2">
    <location>
        <begin position="37"/>
        <end position="255"/>
    </location>
</feature>
<comment type="caution">
    <text evidence="3">The sequence shown here is derived from an EMBL/GenBank/DDBJ whole genome shotgun (WGS) entry which is preliminary data.</text>
</comment>
<feature type="transmembrane region" description="Helical" evidence="1">
    <location>
        <begin position="16"/>
        <end position="35"/>
    </location>
</feature>
<dbReference type="GO" id="GO:0006629">
    <property type="term" value="P:lipid metabolic process"/>
    <property type="evidence" value="ECO:0007669"/>
    <property type="project" value="InterPro"/>
</dbReference>
<dbReference type="STRING" id="1177154.Y5S_02370"/>
<feature type="transmembrane region" description="Helical" evidence="1">
    <location>
        <begin position="152"/>
        <end position="169"/>
    </location>
</feature>
<organism evidence="3 4">
    <name type="scientific">Alcanivorax nanhaiticus</name>
    <dbReference type="NCBI Taxonomy" id="1177154"/>
    <lineage>
        <taxon>Bacteria</taxon>
        <taxon>Pseudomonadati</taxon>
        <taxon>Pseudomonadota</taxon>
        <taxon>Gammaproteobacteria</taxon>
        <taxon>Oceanospirillales</taxon>
        <taxon>Alcanivoracaceae</taxon>
        <taxon>Alcanivorax</taxon>
    </lineage>
</organism>
<dbReference type="eggNOG" id="COG3239">
    <property type="taxonomic scope" value="Bacteria"/>
</dbReference>
<accession>A0A095UP67</accession>
<dbReference type="InterPro" id="IPR005804">
    <property type="entry name" value="FA_desaturase_dom"/>
</dbReference>
<evidence type="ECO:0000313" key="3">
    <source>
        <dbReference type="EMBL" id="KGD64315.1"/>
    </source>
</evidence>
<dbReference type="Proteomes" id="UP000029444">
    <property type="component" value="Unassembled WGS sequence"/>
</dbReference>
<evidence type="ECO:0000313" key="4">
    <source>
        <dbReference type="Proteomes" id="UP000029444"/>
    </source>
</evidence>
<dbReference type="EMBL" id="ARXV01000009">
    <property type="protein sequence ID" value="KGD64315.1"/>
    <property type="molecule type" value="Genomic_DNA"/>
</dbReference>
<name>A0A095UP67_9GAMM</name>
<sequence>MVRVDEMLVRYRADRAAVALVLAVFFIQVTLFFLSEGWTTWLAMLALLPVQVSCGAICHNHHHVNTFRKRPLNRVFECILYLQTGTSPFSWTLHHNIGHHKLYLDPTQDPSPWQQADGSLMPRWRYVLINTLMIYPEIHRIGQQHPMLYRRFLKMIVIANLPLVAAFAFDPRNALIIFLIPMVAMLFMLLDNTYGQHAGTGFEDHFHASRNVELKRYNLPSWNLGYHTAHHMLPGLHWSKLPALHTQIRHRIPDELIANHIFLQWEPARQQQEAS</sequence>
<dbReference type="AlphaFoldDB" id="A0A095UP67"/>
<dbReference type="PATRIC" id="fig|1177154.3.peg.2404"/>
<evidence type="ECO:0000256" key="1">
    <source>
        <dbReference type="SAM" id="Phobius"/>
    </source>
</evidence>